<evidence type="ECO:0000259" key="2">
    <source>
        <dbReference type="Pfam" id="PF17936"/>
    </source>
</evidence>
<protein>
    <recommendedName>
        <fullName evidence="2">Bacterial Ig domain-containing protein</fullName>
    </recommendedName>
</protein>
<evidence type="ECO:0000313" key="3">
    <source>
        <dbReference type="EMBL" id="NII40929.1"/>
    </source>
</evidence>
<gene>
    <name evidence="3" type="ORF">E9228_001565</name>
</gene>
<dbReference type="InterPro" id="IPR041498">
    <property type="entry name" value="Big_6"/>
</dbReference>
<dbReference type="Proteomes" id="UP001318300">
    <property type="component" value="Unassembled WGS sequence"/>
</dbReference>
<dbReference type="InterPro" id="IPR013783">
    <property type="entry name" value="Ig-like_fold"/>
</dbReference>
<dbReference type="Gene3D" id="2.60.40.10">
    <property type="entry name" value="Immunoglobulins"/>
    <property type="match status" value="3"/>
</dbReference>
<reference evidence="3 4" key="1">
    <citation type="submission" date="2020-03" db="EMBL/GenBank/DDBJ databases">
        <title>Above-ground endophytic microbial communities from plants in different locations in the United States.</title>
        <authorList>
            <person name="Frank C."/>
        </authorList>
    </citation>
    <scope>NUCLEOTIDE SEQUENCE [LARGE SCALE GENOMIC DNA]</scope>
    <source>
        <strain evidence="3 4">WW7</strain>
    </source>
</reference>
<comment type="caution">
    <text evidence="3">The sequence shown here is derived from an EMBL/GenBank/DDBJ whole genome shotgun (WGS) entry which is preliminary data.</text>
</comment>
<feature type="signal peptide" evidence="1">
    <location>
        <begin position="1"/>
        <end position="33"/>
    </location>
</feature>
<feature type="domain" description="Bacterial Ig" evidence="2">
    <location>
        <begin position="482"/>
        <end position="548"/>
    </location>
</feature>
<keyword evidence="4" id="KW-1185">Reference proteome</keyword>
<evidence type="ECO:0000313" key="4">
    <source>
        <dbReference type="Proteomes" id="UP001318300"/>
    </source>
</evidence>
<name>A0ABX0T9T6_9MICO</name>
<dbReference type="RefSeq" id="WP_166779991.1">
    <property type="nucleotide sequence ID" value="NZ_JAAOYO010000002.1"/>
</dbReference>
<proteinExistence type="predicted"/>
<evidence type="ECO:0000256" key="1">
    <source>
        <dbReference type="SAM" id="SignalP"/>
    </source>
</evidence>
<accession>A0ABX0T9T6</accession>
<dbReference type="EMBL" id="JAAOYO010000002">
    <property type="protein sequence ID" value="NII40929.1"/>
    <property type="molecule type" value="Genomic_DNA"/>
</dbReference>
<keyword evidence="1" id="KW-0732">Signal</keyword>
<dbReference type="Pfam" id="PF17936">
    <property type="entry name" value="Big_6"/>
    <property type="match status" value="1"/>
</dbReference>
<feature type="chain" id="PRO_5045460787" description="Bacterial Ig domain-containing protein" evidence="1">
    <location>
        <begin position="34"/>
        <end position="929"/>
    </location>
</feature>
<organism evidence="3 4">
    <name type="scientific">Curtobacterium salicis</name>
    <dbReference type="NCBI Taxonomy" id="1779862"/>
    <lineage>
        <taxon>Bacteria</taxon>
        <taxon>Bacillati</taxon>
        <taxon>Actinomycetota</taxon>
        <taxon>Actinomycetes</taxon>
        <taxon>Micrococcales</taxon>
        <taxon>Microbacteriaceae</taxon>
        <taxon>Curtobacterium</taxon>
    </lineage>
</organism>
<sequence length="929" mass="97949">MSKKNTVAKLGAGVLAAATVMSGLSFGVMPAGAATETQASSAHQYEVGDKGATLQLIAKTDSGYSYLADATPADEVRGNRSADTLEEAKQNAAVLTAHFSKTVDGRDYWQLRTTSPEAGPKCLLVGIIDGTPVTSLNRCSTNPWFDFTAEKGTIRARQGVSYGVYVTSDLNWTRRGTFFSNESSAPEDNTFVGMPTTLEGLTADVQDVNVEAGTARLDGVATSETTSVDISYTDKNKRDRVFTADAADGKWTHQLTDLALGKTTVHLTAYNGAETVAENDIEVDLPVTPLTVDAQLSTTNVAMDAELVGTATRDTTVNAWDGDRKVASGMSKDDGSFRMEVDAPNRAGDWDLRVTQEIRKEQATEQAVTIGYGEGVSIASPADGSELDPGSRLVVSGKAQAGSIVQVYERDKPKVVLGQMTATNGYRITLNGLEDREYDLVVSALSKGNNVTTAEVTINPGKSDVTAPTATVSFDEDDLSAKATVSGTGAAGATITVKDEHGKTLGTTTVSGTTGTGNWSLPIDPIGPGKHTLTIEQTGIEGTQTATAEADFGAAVSLHDAGTFANGSMDVTGTSSEGAQVSITTGGKTIDTFEVTNEDGTFARTLEGLGSGAIQLTATAKSKGGLVTSDSLTAESPVKVEDLTVASHVRGGTFVPGPQTFTGHATAGTTVTLNPFGFEDKYAAYNLTTTTDQFGEWTITRGLSDTPYKLISFKQTAQRGVVNEILDYNLKPFKEIGEPGDLQFTNFKAGDFFNPGDQVFTGRATPGATVTLNPFGFDPRYAAYDLTTTADLTTGAWEIRRGLADTVYRELAVKQDPATDGKVNKIEHVTVAANGWVGAPANLVLKTPGNTFTPGEQTFSGTATAGTTVTLYPFGDDKYAEIKMTTKVDATGKWEIKRNLGNQVFPTVITQTEQDGKVNRVTHTMTPAS</sequence>